<dbReference type="KEGG" id="rfs:C1I64_08735"/>
<dbReference type="Proteomes" id="UP000285317">
    <property type="component" value="Chromosome"/>
</dbReference>
<dbReference type="RefSeq" id="WP_127886942.1">
    <property type="nucleotide sequence ID" value="NZ_CP028137.1"/>
</dbReference>
<protein>
    <submittedName>
        <fullName evidence="1">Uncharacterized protein</fullName>
    </submittedName>
</protein>
<dbReference type="AlphaFoldDB" id="A0A3T0T0P2"/>
<gene>
    <name evidence="1" type="ORF">C1I64_08735</name>
</gene>
<dbReference type="EMBL" id="CP028137">
    <property type="protein sequence ID" value="AZZ52133.1"/>
    <property type="molecule type" value="Genomic_DNA"/>
</dbReference>
<reference evidence="1 2" key="1">
    <citation type="submission" date="2018-03" db="EMBL/GenBank/DDBJ databases">
        <title>Bacteriophage NCPPB3778 and a type I-E CRISPR drive the evolution of the US Biological Select Agent, Rathayibacter toxicus.</title>
        <authorList>
            <person name="Davis E.W.II."/>
            <person name="Tabima J.F."/>
            <person name="Weisberg A.J."/>
            <person name="Dantas Lopes L."/>
            <person name="Wiseman M.S."/>
            <person name="Wiseman M.S."/>
            <person name="Pupko T."/>
            <person name="Belcher M.S."/>
            <person name="Sechler A.J."/>
            <person name="Tancos M.A."/>
            <person name="Schroeder B.K."/>
            <person name="Murray T.D."/>
            <person name="Luster D.G."/>
            <person name="Schneider W.L."/>
            <person name="Rogers E."/>
            <person name="Andreote F.D."/>
            <person name="Grunwald N.J."/>
            <person name="Putnam M.L."/>
            <person name="Chang J.H."/>
        </authorList>
    </citation>
    <scope>NUCLEOTIDE SEQUENCE [LARGE SCALE GENOMIC DNA]</scope>
    <source>
        <strain evidence="1 2">DSM 15932</strain>
    </source>
</reference>
<sequence length="109" mass="11693">MRRIHYAEGSVLTGDDIADAVLEYARMLASTATAATVEIPVRRGGGVLTARLLLGPSSQMLVEDEPEDAAEIVDEALVAELGDRARRLGRPVPMATDDDLAMPLDVLDY</sequence>
<evidence type="ECO:0000313" key="2">
    <source>
        <dbReference type="Proteomes" id="UP000285317"/>
    </source>
</evidence>
<proteinExistence type="predicted"/>
<evidence type="ECO:0000313" key="1">
    <source>
        <dbReference type="EMBL" id="AZZ52133.1"/>
    </source>
</evidence>
<name>A0A3T0T0P2_9MICO</name>
<accession>A0A3T0T0P2</accession>
<organism evidence="1 2">
    <name type="scientific">Rathayibacter festucae DSM 15932</name>
    <dbReference type="NCBI Taxonomy" id="1328866"/>
    <lineage>
        <taxon>Bacteria</taxon>
        <taxon>Bacillati</taxon>
        <taxon>Actinomycetota</taxon>
        <taxon>Actinomycetes</taxon>
        <taxon>Micrococcales</taxon>
        <taxon>Microbacteriaceae</taxon>
        <taxon>Rathayibacter</taxon>
    </lineage>
</organism>